<protein>
    <submittedName>
        <fullName evidence="1">Uncharacterized protein</fullName>
    </submittedName>
</protein>
<name>A0AAV9AEY6_ACOGR</name>
<organism evidence="1 2">
    <name type="scientific">Acorus gramineus</name>
    <name type="common">Dwarf sweet flag</name>
    <dbReference type="NCBI Taxonomy" id="55184"/>
    <lineage>
        <taxon>Eukaryota</taxon>
        <taxon>Viridiplantae</taxon>
        <taxon>Streptophyta</taxon>
        <taxon>Embryophyta</taxon>
        <taxon>Tracheophyta</taxon>
        <taxon>Spermatophyta</taxon>
        <taxon>Magnoliopsida</taxon>
        <taxon>Liliopsida</taxon>
        <taxon>Acoraceae</taxon>
        <taxon>Acorus</taxon>
    </lineage>
</organism>
<reference evidence="1" key="1">
    <citation type="journal article" date="2023" name="Nat. Commun.">
        <title>Diploid and tetraploid genomes of Acorus and the evolution of monocots.</title>
        <authorList>
            <person name="Ma L."/>
            <person name="Liu K.W."/>
            <person name="Li Z."/>
            <person name="Hsiao Y.Y."/>
            <person name="Qi Y."/>
            <person name="Fu T."/>
            <person name="Tang G.D."/>
            <person name="Zhang D."/>
            <person name="Sun W.H."/>
            <person name="Liu D.K."/>
            <person name="Li Y."/>
            <person name="Chen G.Z."/>
            <person name="Liu X.D."/>
            <person name="Liao X.Y."/>
            <person name="Jiang Y.T."/>
            <person name="Yu X."/>
            <person name="Hao Y."/>
            <person name="Huang J."/>
            <person name="Zhao X.W."/>
            <person name="Ke S."/>
            <person name="Chen Y.Y."/>
            <person name="Wu W.L."/>
            <person name="Hsu J.L."/>
            <person name="Lin Y.F."/>
            <person name="Huang M.D."/>
            <person name="Li C.Y."/>
            <person name="Huang L."/>
            <person name="Wang Z.W."/>
            <person name="Zhao X."/>
            <person name="Zhong W.Y."/>
            <person name="Peng D.H."/>
            <person name="Ahmad S."/>
            <person name="Lan S."/>
            <person name="Zhang J.S."/>
            <person name="Tsai W.C."/>
            <person name="Van de Peer Y."/>
            <person name="Liu Z.J."/>
        </authorList>
    </citation>
    <scope>NUCLEOTIDE SEQUENCE</scope>
    <source>
        <strain evidence="1">SCP</strain>
    </source>
</reference>
<dbReference type="EMBL" id="JAUJYN010000010">
    <property type="protein sequence ID" value="KAK1262698.1"/>
    <property type="molecule type" value="Genomic_DNA"/>
</dbReference>
<proteinExistence type="predicted"/>
<gene>
    <name evidence="1" type="ORF">QJS04_geneDACA018412</name>
</gene>
<comment type="caution">
    <text evidence="1">The sequence shown here is derived from an EMBL/GenBank/DDBJ whole genome shotgun (WGS) entry which is preliminary data.</text>
</comment>
<dbReference type="Proteomes" id="UP001179952">
    <property type="component" value="Unassembled WGS sequence"/>
</dbReference>
<accession>A0AAV9AEY6</accession>
<reference evidence="1" key="2">
    <citation type="submission" date="2023-06" db="EMBL/GenBank/DDBJ databases">
        <authorList>
            <person name="Ma L."/>
            <person name="Liu K.-W."/>
            <person name="Li Z."/>
            <person name="Hsiao Y.-Y."/>
            <person name="Qi Y."/>
            <person name="Fu T."/>
            <person name="Tang G."/>
            <person name="Zhang D."/>
            <person name="Sun W.-H."/>
            <person name="Liu D.-K."/>
            <person name="Li Y."/>
            <person name="Chen G.-Z."/>
            <person name="Liu X.-D."/>
            <person name="Liao X.-Y."/>
            <person name="Jiang Y.-T."/>
            <person name="Yu X."/>
            <person name="Hao Y."/>
            <person name="Huang J."/>
            <person name="Zhao X.-W."/>
            <person name="Ke S."/>
            <person name="Chen Y.-Y."/>
            <person name="Wu W.-L."/>
            <person name="Hsu J.-L."/>
            <person name="Lin Y.-F."/>
            <person name="Huang M.-D."/>
            <person name="Li C.-Y."/>
            <person name="Huang L."/>
            <person name="Wang Z.-W."/>
            <person name="Zhao X."/>
            <person name="Zhong W.-Y."/>
            <person name="Peng D.-H."/>
            <person name="Ahmad S."/>
            <person name="Lan S."/>
            <person name="Zhang J.-S."/>
            <person name="Tsai W.-C."/>
            <person name="Van De Peer Y."/>
            <person name="Liu Z.-J."/>
        </authorList>
    </citation>
    <scope>NUCLEOTIDE SEQUENCE</scope>
    <source>
        <strain evidence="1">SCP</strain>
        <tissue evidence="1">Leaves</tissue>
    </source>
</reference>
<evidence type="ECO:0000313" key="1">
    <source>
        <dbReference type="EMBL" id="KAK1262698.1"/>
    </source>
</evidence>
<keyword evidence="2" id="KW-1185">Reference proteome</keyword>
<evidence type="ECO:0000313" key="2">
    <source>
        <dbReference type="Proteomes" id="UP001179952"/>
    </source>
</evidence>
<dbReference type="AlphaFoldDB" id="A0AAV9AEY6"/>
<sequence length="103" mass="11847">MMQPQLKNRCPDELKQSVELVTSDQVMKNEEHIFFGSKGMDLELLRGTYIYSNACTNALLRRYEVIKYERAKLTESIRARLGLHITNRPVSAQPESNGPSKDF</sequence>